<reference evidence="1 2" key="1">
    <citation type="journal article" date="2015" name="Int. J. Syst. Evol. Microbiol.">
        <title>Chryseobacterium sediminis sp. nov., isolated from a river sediment.</title>
        <authorList>
            <person name="Kampfer P."/>
            <person name="Busse H.J."/>
            <person name="McInroy J.A."/>
            <person name="Glaeser S.P."/>
        </authorList>
    </citation>
    <scope>NUCLEOTIDE SEQUENCE [LARGE SCALE GENOMIC DNA]</scope>
    <source>
        <strain evidence="1 2">IMT-174</strain>
    </source>
</reference>
<gene>
    <name evidence="1" type="ORF">FW780_02130</name>
</gene>
<dbReference type="EMBL" id="VUNZ01000001">
    <property type="protein sequence ID" value="KAA2223024.1"/>
    <property type="molecule type" value="Genomic_DNA"/>
</dbReference>
<sequence>MSLFDKDKIKLQALNYAEKNKIVNQKSIDAYIAGFYMRDNSESEINLKSVEDIFQRNYNDWETDCGYSDLRNQDYQQRKSEGYEALEIAKDIRNIIEKIKKFNSKNQRKY</sequence>
<evidence type="ECO:0000313" key="2">
    <source>
        <dbReference type="Proteomes" id="UP000323082"/>
    </source>
</evidence>
<organism evidence="1 2">
    <name type="scientific">Chryseobacterium sediminis</name>
    <dbReference type="NCBI Taxonomy" id="1679494"/>
    <lineage>
        <taxon>Bacteria</taxon>
        <taxon>Pseudomonadati</taxon>
        <taxon>Bacteroidota</taxon>
        <taxon>Flavobacteriia</taxon>
        <taxon>Flavobacteriales</taxon>
        <taxon>Weeksellaceae</taxon>
        <taxon>Chryseobacterium group</taxon>
        <taxon>Chryseobacterium</taxon>
    </lineage>
</organism>
<dbReference type="AlphaFoldDB" id="A0A5B2U8R9"/>
<dbReference type="Proteomes" id="UP000323082">
    <property type="component" value="Unassembled WGS sequence"/>
</dbReference>
<evidence type="ECO:0000313" key="1">
    <source>
        <dbReference type="EMBL" id="KAA2223024.1"/>
    </source>
</evidence>
<protein>
    <submittedName>
        <fullName evidence="1">Uncharacterized protein</fullName>
    </submittedName>
</protein>
<proteinExistence type="predicted"/>
<dbReference type="RefSeq" id="WP_149831988.1">
    <property type="nucleotide sequence ID" value="NZ_VUNZ01000001.1"/>
</dbReference>
<name>A0A5B2U8R9_9FLAO</name>
<accession>A0A5B2U8R9</accession>
<comment type="caution">
    <text evidence="1">The sequence shown here is derived from an EMBL/GenBank/DDBJ whole genome shotgun (WGS) entry which is preliminary data.</text>
</comment>